<keyword evidence="6 10" id="KW-0808">Transferase</keyword>
<evidence type="ECO:0000256" key="6">
    <source>
        <dbReference type="ARBA" id="ARBA00022679"/>
    </source>
</evidence>
<dbReference type="InterPro" id="IPR003385">
    <property type="entry name" value="Glyco_hydro_77"/>
</dbReference>
<dbReference type="EMBL" id="CP002343">
    <property type="protein sequence ID" value="ADU49681.1"/>
    <property type="molecule type" value="Genomic_DNA"/>
</dbReference>
<accession>E6SD63</accession>
<comment type="similarity">
    <text evidence="2">Belongs to the disproportionating enzyme family.</text>
</comment>
<keyword evidence="7" id="KW-0119">Carbohydrate metabolism</keyword>
<dbReference type="Proteomes" id="UP000008914">
    <property type="component" value="Chromosome"/>
</dbReference>
<proteinExistence type="inferred from homology"/>
<keyword evidence="5 10" id="KW-0328">Glycosyltransferase</keyword>
<protein>
    <recommendedName>
        <fullName evidence="4">4-alpha-glucanotransferase</fullName>
        <ecNumber evidence="3">2.4.1.25</ecNumber>
    </recommendedName>
    <alternativeName>
        <fullName evidence="8">Amylomaltase</fullName>
    </alternativeName>
    <alternativeName>
        <fullName evidence="9">Disproportionating enzyme</fullName>
    </alternativeName>
</protein>
<dbReference type="EC" id="2.4.1.25" evidence="3"/>
<evidence type="ECO:0000313" key="10">
    <source>
        <dbReference type="EMBL" id="ADU49681.1"/>
    </source>
</evidence>
<comment type="catalytic activity">
    <reaction evidence="1">
        <text>Transfers a segment of a (1-&gt;4)-alpha-D-glucan to a new position in an acceptor, which may be glucose or a (1-&gt;4)-alpha-D-glucan.</text>
        <dbReference type="EC" id="2.4.1.25"/>
    </reaction>
</comment>
<evidence type="ECO:0000256" key="4">
    <source>
        <dbReference type="ARBA" id="ARBA00020295"/>
    </source>
</evidence>
<evidence type="ECO:0000313" key="11">
    <source>
        <dbReference type="Proteomes" id="UP000008914"/>
    </source>
</evidence>
<dbReference type="GO" id="GO:0004134">
    <property type="term" value="F:4-alpha-glucanotransferase activity"/>
    <property type="evidence" value="ECO:0007669"/>
    <property type="project" value="UniProtKB-EC"/>
</dbReference>
<evidence type="ECO:0000256" key="1">
    <source>
        <dbReference type="ARBA" id="ARBA00000439"/>
    </source>
</evidence>
<dbReference type="Gene3D" id="3.20.20.80">
    <property type="entry name" value="Glycosidases"/>
    <property type="match status" value="2"/>
</dbReference>
<evidence type="ECO:0000256" key="7">
    <source>
        <dbReference type="ARBA" id="ARBA00023277"/>
    </source>
</evidence>
<dbReference type="AlphaFoldDB" id="E6SD63"/>
<reference evidence="10 11" key="1">
    <citation type="journal article" date="2010" name="Stand. Genomic Sci.">
        <title>Complete genome sequence of Intrasporangium calvum type strain (7 KIP).</title>
        <authorList>
            <person name="Del Rio T.G."/>
            <person name="Chertkov O."/>
            <person name="Yasawong M."/>
            <person name="Lucas S."/>
            <person name="Deshpande S."/>
            <person name="Cheng J.F."/>
            <person name="Detter C."/>
            <person name="Tapia R."/>
            <person name="Han C."/>
            <person name="Goodwin L."/>
            <person name="Pitluck S."/>
            <person name="Liolios K."/>
            <person name="Ivanova N."/>
            <person name="Mavromatis K."/>
            <person name="Pati A."/>
            <person name="Chen A."/>
            <person name="Palaniappan K."/>
            <person name="Land M."/>
            <person name="Hauser L."/>
            <person name="Chang Y.J."/>
            <person name="Jeffries C.D."/>
            <person name="Rohde M."/>
            <person name="Pukall R."/>
            <person name="Sikorski J."/>
            <person name="Goker M."/>
            <person name="Woyke T."/>
            <person name="Bristow J."/>
            <person name="Eisen J.A."/>
            <person name="Markowitz V."/>
            <person name="Hugenholtz P."/>
            <person name="Kyrpides N.C."/>
            <person name="Klenk H.P."/>
            <person name="Lapidus A."/>
        </authorList>
    </citation>
    <scope>NUCLEOTIDE SEQUENCE [LARGE SCALE GENOMIC DNA]</scope>
    <source>
        <strain evidence="11">ATCC 23552 / DSM 43043 / JCM 3097 / NBRC 12989 / 7 KIP</strain>
    </source>
</reference>
<dbReference type="InterPro" id="IPR017853">
    <property type="entry name" value="GH"/>
</dbReference>
<organism evidence="10 11">
    <name type="scientific">Intrasporangium calvum (strain ATCC 23552 / DSM 43043 / JCM 3097 / NBRC 12989 / NCIMB 10167 / NRRL B-3866 / 7 KIP)</name>
    <dbReference type="NCBI Taxonomy" id="710696"/>
    <lineage>
        <taxon>Bacteria</taxon>
        <taxon>Bacillati</taxon>
        <taxon>Actinomycetota</taxon>
        <taxon>Actinomycetes</taxon>
        <taxon>Micrococcales</taxon>
        <taxon>Intrasporangiaceae</taxon>
        <taxon>Intrasporangium</taxon>
    </lineage>
</organism>
<evidence type="ECO:0000256" key="5">
    <source>
        <dbReference type="ARBA" id="ARBA00022676"/>
    </source>
</evidence>
<dbReference type="HOGENOM" id="CLU_014132_1_0_11"/>
<dbReference type="KEGG" id="ica:Intca_3197"/>
<name>E6SD63_INTC7</name>
<sequence>MRVITERASGVQLHITSLPDGGLGASARAFVDWLAAAGQSVWQVLPVSVPDVHGSPYKSPSAFAVSPALLEHPDAPVSADELAHFADRESYWVGSWTAFGGDLADQVRFAREWAALRAYAVERGVRMMGDVPIYVAPDGADVRAWPHLFRSDAVAGCPPDAYAATGQLWGNPLYRWDVMADEGFRWWVERLRRTFELFDFVRLDHFRGFAGYWAIPADAETAMSGHWEPGPGRALFDAARSELGDLPMLAEDLGDIDAPVVELRQALGLPGMAVLQFGFTPWDPHNIHHPSRLRPDQVVYTGTHDNDTVRGWWAQQPEEVRDMVRGACWDRGVRAHVDDEPSWAFIELALTMPGELTMMQAQDVLGLGSEARMNTPGIEGGWGWRMEPGALTDAHAERLRSLTDAAGRAR</sequence>
<gene>
    <name evidence="10" type="ordered locus">Intca_3197</name>
</gene>
<dbReference type="GO" id="GO:0005975">
    <property type="term" value="P:carbohydrate metabolic process"/>
    <property type="evidence" value="ECO:0007669"/>
    <property type="project" value="InterPro"/>
</dbReference>
<dbReference type="SUPFAM" id="SSF51445">
    <property type="entry name" value="(Trans)glycosidases"/>
    <property type="match status" value="1"/>
</dbReference>
<dbReference type="eggNOG" id="COG1640">
    <property type="taxonomic scope" value="Bacteria"/>
</dbReference>
<dbReference type="PANTHER" id="PTHR32438">
    <property type="entry name" value="4-ALPHA-GLUCANOTRANSFERASE DPE1, CHLOROPLASTIC/AMYLOPLASTIC"/>
    <property type="match status" value="1"/>
</dbReference>
<evidence type="ECO:0000256" key="9">
    <source>
        <dbReference type="ARBA" id="ARBA00031501"/>
    </source>
</evidence>
<dbReference type="Pfam" id="PF02446">
    <property type="entry name" value="Glyco_hydro_77"/>
    <property type="match status" value="2"/>
</dbReference>
<dbReference type="PANTHER" id="PTHR32438:SF5">
    <property type="entry name" value="4-ALPHA-GLUCANOTRANSFERASE DPE1, CHLOROPLASTIC_AMYLOPLASTIC"/>
    <property type="match status" value="1"/>
</dbReference>
<evidence type="ECO:0000256" key="2">
    <source>
        <dbReference type="ARBA" id="ARBA00005684"/>
    </source>
</evidence>
<evidence type="ECO:0000256" key="3">
    <source>
        <dbReference type="ARBA" id="ARBA00012560"/>
    </source>
</evidence>
<evidence type="ECO:0000256" key="8">
    <source>
        <dbReference type="ARBA" id="ARBA00031423"/>
    </source>
</evidence>
<keyword evidence="11" id="KW-1185">Reference proteome</keyword>
<dbReference type="STRING" id="710696.Intca_3197"/>